<keyword evidence="1" id="KW-0687">Ribonucleoprotein</keyword>
<accession>A0AAD3NMH8</accession>
<organism evidence="1 2">
    <name type="scientific">Lates japonicus</name>
    <name type="common">Japanese lates</name>
    <dbReference type="NCBI Taxonomy" id="270547"/>
    <lineage>
        <taxon>Eukaryota</taxon>
        <taxon>Metazoa</taxon>
        <taxon>Chordata</taxon>
        <taxon>Craniata</taxon>
        <taxon>Vertebrata</taxon>
        <taxon>Euteleostomi</taxon>
        <taxon>Actinopterygii</taxon>
        <taxon>Neopterygii</taxon>
        <taxon>Teleostei</taxon>
        <taxon>Neoteleostei</taxon>
        <taxon>Acanthomorphata</taxon>
        <taxon>Carangaria</taxon>
        <taxon>Carangaria incertae sedis</taxon>
        <taxon>Centropomidae</taxon>
        <taxon>Lates</taxon>
    </lineage>
</organism>
<dbReference type="Proteomes" id="UP001279410">
    <property type="component" value="Unassembled WGS sequence"/>
</dbReference>
<feature type="non-terminal residue" evidence="1">
    <location>
        <position position="58"/>
    </location>
</feature>
<feature type="non-terminal residue" evidence="1">
    <location>
        <position position="1"/>
    </location>
</feature>
<name>A0AAD3NMH8_LATJO</name>
<keyword evidence="2" id="KW-1185">Reference proteome</keyword>
<protein>
    <submittedName>
        <fullName evidence="1">Heterogeneous nuclear ribonucleoprotein L-like isoform X1</fullName>
    </submittedName>
</protein>
<sequence length="58" mass="6589">PNRLNVVRNDNTSWDYTKPFLLHRDLVHSESRRPLTVELSQTTSANQTLAPFTLAGLP</sequence>
<dbReference type="AlphaFoldDB" id="A0AAD3NMH8"/>
<gene>
    <name evidence="1" type="ORF">AKAME5_002646300</name>
</gene>
<comment type="caution">
    <text evidence="1">The sequence shown here is derived from an EMBL/GenBank/DDBJ whole genome shotgun (WGS) entry which is preliminary data.</text>
</comment>
<evidence type="ECO:0000313" key="1">
    <source>
        <dbReference type="EMBL" id="GLD75130.1"/>
    </source>
</evidence>
<reference evidence="1" key="1">
    <citation type="submission" date="2022-08" db="EMBL/GenBank/DDBJ databases">
        <title>Genome sequencing of akame (Lates japonicus).</title>
        <authorList>
            <person name="Hashiguchi Y."/>
            <person name="Takahashi H."/>
        </authorList>
    </citation>
    <scope>NUCLEOTIDE SEQUENCE</scope>
    <source>
        <strain evidence="1">Kochi</strain>
    </source>
</reference>
<proteinExistence type="predicted"/>
<dbReference type="GO" id="GO:1990904">
    <property type="term" value="C:ribonucleoprotein complex"/>
    <property type="evidence" value="ECO:0007669"/>
    <property type="project" value="UniProtKB-KW"/>
</dbReference>
<dbReference type="EMBL" id="BRZM01002718">
    <property type="protein sequence ID" value="GLD75130.1"/>
    <property type="molecule type" value="Genomic_DNA"/>
</dbReference>
<evidence type="ECO:0000313" key="2">
    <source>
        <dbReference type="Proteomes" id="UP001279410"/>
    </source>
</evidence>